<feature type="region of interest" description="Disordered" evidence="1">
    <location>
        <begin position="1"/>
        <end position="21"/>
    </location>
</feature>
<dbReference type="InterPro" id="IPR036412">
    <property type="entry name" value="HAD-like_sf"/>
</dbReference>
<proteinExistence type="predicted"/>
<dbReference type="GO" id="GO:0016787">
    <property type="term" value="F:hydrolase activity"/>
    <property type="evidence" value="ECO:0007669"/>
    <property type="project" value="UniProtKB-KW"/>
</dbReference>
<name>A0A5Q0HC77_SACSY</name>
<sequence>MADRRGAAGGHRGVRGAVLPGQDAAGVRARARGDAAAGPGQPVTAPSLLLLDLDGVLRRFGPDAPIEEEFGLPPGSLARVSHSLSRPAIVGEVGDERWREAVRDQLVREGVPADRAAGAVAAWTRVGEVVPEALELVRRVRGRCRVALLSNATDRLPRDLAELGLDREVDAVVTSARLGVAKPSPEAFRRALRVLQHSASGTLFCDDHAENAEAARGVGIDAVHTPDFPALHEALASRGLLAEGTGGGTTGADGALLLVLHDRDDAEEAARELAEAGWAPCAVHRDLLAGEDDAEDADWVVELVTGPDGRAASLHRGLVEGLAARYDGFVTD</sequence>
<gene>
    <name evidence="2" type="ORF">EKG83_42705</name>
</gene>
<evidence type="ECO:0000313" key="2">
    <source>
        <dbReference type="EMBL" id="QFZ23262.1"/>
    </source>
</evidence>
<evidence type="ECO:0000313" key="3">
    <source>
        <dbReference type="Proteomes" id="UP000325787"/>
    </source>
</evidence>
<accession>A0A5Q0HC77</accession>
<dbReference type="OrthoDB" id="9797415at2"/>
<organism evidence="2 3">
    <name type="scientific">Saccharothrix syringae</name>
    <name type="common">Nocardiopsis syringae</name>
    <dbReference type="NCBI Taxonomy" id="103733"/>
    <lineage>
        <taxon>Bacteria</taxon>
        <taxon>Bacillati</taxon>
        <taxon>Actinomycetota</taxon>
        <taxon>Actinomycetes</taxon>
        <taxon>Pseudonocardiales</taxon>
        <taxon>Pseudonocardiaceae</taxon>
        <taxon>Saccharothrix</taxon>
    </lineage>
</organism>
<dbReference type="SFLD" id="SFLDG01129">
    <property type="entry name" value="C1.5:_HAD__Beta-PGM__Phosphata"/>
    <property type="match status" value="1"/>
</dbReference>
<dbReference type="KEGG" id="ssyi:EKG83_42705"/>
<dbReference type="Gene3D" id="3.40.50.1000">
    <property type="entry name" value="HAD superfamily/HAD-like"/>
    <property type="match status" value="1"/>
</dbReference>
<dbReference type="SFLD" id="SFLDS00003">
    <property type="entry name" value="Haloacid_Dehalogenase"/>
    <property type="match status" value="1"/>
</dbReference>
<dbReference type="InterPro" id="IPR006439">
    <property type="entry name" value="HAD-SF_hydro_IA"/>
</dbReference>
<keyword evidence="3" id="KW-1185">Reference proteome</keyword>
<dbReference type="EMBL" id="CP034550">
    <property type="protein sequence ID" value="QFZ23262.1"/>
    <property type="molecule type" value="Genomic_DNA"/>
</dbReference>
<reference evidence="3" key="1">
    <citation type="journal article" date="2021" name="Curr. Microbiol.">
        <title>Complete genome of nocamycin-producing strain Saccharothrix syringae NRRL B-16468 reveals the biosynthetic potential for secondary metabolites.</title>
        <authorList>
            <person name="Mo X."/>
            <person name="Yang S."/>
        </authorList>
    </citation>
    <scope>NUCLEOTIDE SEQUENCE [LARGE SCALE GENOMIC DNA]</scope>
    <source>
        <strain evidence="3">ATCC 51364 / DSM 43886 / JCM 6844 / KCTC 9398 / NBRC 14523 / NRRL B-16468 / INA 2240</strain>
    </source>
</reference>
<dbReference type="NCBIfam" id="TIGR01509">
    <property type="entry name" value="HAD-SF-IA-v3"/>
    <property type="match status" value="1"/>
</dbReference>
<dbReference type="AlphaFoldDB" id="A0A5Q0HC77"/>
<dbReference type="PANTHER" id="PTHR43611:SF3">
    <property type="entry name" value="FLAVIN MONONUCLEOTIDE HYDROLASE 1, CHLOROPLATIC"/>
    <property type="match status" value="1"/>
</dbReference>
<dbReference type="SUPFAM" id="SSF56784">
    <property type="entry name" value="HAD-like"/>
    <property type="match status" value="1"/>
</dbReference>
<keyword evidence="2" id="KW-0378">Hydrolase</keyword>
<dbReference type="InterPro" id="IPR023214">
    <property type="entry name" value="HAD_sf"/>
</dbReference>
<dbReference type="Proteomes" id="UP000325787">
    <property type="component" value="Chromosome"/>
</dbReference>
<dbReference type="Pfam" id="PF00702">
    <property type="entry name" value="Hydrolase"/>
    <property type="match status" value="1"/>
</dbReference>
<evidence type="ECO:0000256" key="1">
    <source>
        <dbReference type="SAM" id="MobiDB-lite"/>
    </source>
</evidence>
<dbReference type="PANTHER" id="PTHR43611">
    <property type="entry name" value="ALPHA-D-GLUCOSE 1-PHOSPHATE PHOSPHATASE"/>
    <property type="match status" value="1"/>
</dbReference>
<protein>
    <submittedName>
        <fullName evidence="2">HAD family hydrolase</fullName>
    </submittedName>
</protein>